<evidence type="ECO:0000256" key="1">
    <source>
        <dbReference type="ARBA" id="ARBA00023002"/>
    </source>
</evidence>
<dbReference type="SUPFAM" id="SSF51905">
    <property type="entry name" value="FAD/NAD(P)-binding domain"/>
    <property type="match status" value="1"/>
</dbReference>
<dbReference type="Gene3D" id="3.50.50.60">
    <property type="entry name" value="FAD/NAD(P)-binding domain"/>
    <property type="match status" value="3"/>
</dbReference>
<reference evidence="3 4" key="1">
    <citation type="submission" date="2017-08" db="EMBL/GenBank/DDBJ databases">
        <authorList>
            <person name="de Groot N.N."/>
        </authorList>
    </citation>
    <scope>NUCLEOTIDE SEQUENCE [LARGE SCALE GENOMIC DNA]</scope>
    <source>
        <strain evidence="3 4">JC228</strain>
    </source>
</reference>
<sequence>MKYEIVIIGAGISGITAAIELEKRKIKDVLIIEHQPSVGGFTKLFHKHAEFKKEKEIVEKAETLSYKILLKTTVLGLYPAASEPDYHQLFVQGPKTSDTIEAKKILIATGSLEKPREGNVIPGSRPSGVMTPYMAMNLLDKGINLGEHVVVFGDGRIAKSTAAKLKPGKNCTVFDHTYSLERIQGVSHISSIQVKNNETNRVENVTCDTLIFSNGRIASGFFLKGSEIEMVEDYKIVVDEEGRTQVPGVYAVGSCTTLGEDNHENSIELAKRIVKNLWV</sequence>
<evidence type="ECO:0000313" key="4">
    <source>
        <dbReference type="Proteomes" id="UP000219546"/>
    </source>
</evidence>
<dbReference type="RefSeq" id="WP_097158013.1">
    <property type="nucleotide sequence ID" value="NZ_JBEPMQ010000002.1"/>
</dbReference>
<keyword evidence="4" id="KW-1185">Reference proteome</keyword>
<dbReference type="PANTHER" id="PTHR42949">
    <property type="entry name" value="ANAEROBIC GLYCEROL-3-PHOSPHATE DEHYDROGENASE SUBUNIT B"/>
    <property type="match status" value="1"/>
</dbReference>
<keyword evidence="1" id="KW-0560">Oxidoreductase</keyword>
<dbReference type="Proteomes" id="UP000219546">
    <property type="component" value="Unassembled WGS sequence"/>
</dbReference>
<dbReference type="InterPro" id="IPR036188">
    <property type="entry name" value="FAD/NAD-bd_sf"/>
</dbReference>
<feature type="domain" description="FAD/NAD(P)-binding" evidence="2">
    <location>
        <begin position="181"/>
        <end position="270"/>
    </location>
</feature>
<feature type="domain" description="FAD/NAD(P)-binding" evidence="2">
    <location>
        <begin position="3"/>
        <end position="173"/>
    </location>
</feature>
<dbReference type="Pfam" id="PF07992">
    <property type="entry name" value="Pyr_redox_2"/>
    <property type="match status" value="2"/>
</dbReference>
<evidence type="ECO:0000259" key="2">
    <source>
        <dbReference type="Pfam" id="PF07992"/>
    </source>
</evidence>
<protein>
    <submittedName>
        <fullName evidence="3">Pyridine nucleotide-disulphide oxidoreductase</fullName>
    </submittedName>
</protein>
<gene>
    <name evidence="3" type="ORF">SAMN05877753_10367</name>
</gene>
<dbReference type="PRINTS" id="PR00469">
    <property type="entry name" value="PNDRDTASEII"/>
</dbReference>
<dbReference type="InterPro" id="IPR023753">
    <property type="entry name" value="FAD/NAD-binding_dom"/>
</dbReference>
<accession>A0A285CQX2</accession>
<proteinExistence type="predicted"/>
<dbReference type="PRINTS" id="PR00368">
    <property type="entry name" value="FADPNR"/>
</dbReference>
<evidence type="ECO:0000313" key="3">
    <source>
        <dbReference type="EMBL" id="SNX69466.1"/>
    </source>
</evidence>
<dbReference type="GO" id="GO:0016491">
    <property type="term" value="F:oxidoreductase activity"/>
    <property type="evidence" value="ECO:0007669"/>
    <property type="project" value="UniProtKB-KW"/>
</dbReference>
<dbReference type="OrthoDB" id="9802028at2"/>
<dbReference type="EMBL" id="OAOP01000003">
    <property type="protein sequence ID" value="SNX69466.1"/>
    <property type="molecule type" value="Genomic_DNA"/>
</dbReference>
<dbReference type="InterPro" id="IPR051691">
    <property type="entry name" value="Metab_Enz_Cyan_OpOx_G3PDH"/>
</dbReference>
<dbReference type="AlphaFoldDB" id="A0A285CQX2"/>
<name>A0A285CQX2_9BACI</name>
<dbReference type="PANTHER" id="PTHR42949:SF3">
    <property type="entry name" value="ANAEROBIC GLYCEROL-3-PHOSPHATE DEHYDROGENASE SUBUNIT B"/>
    <property type="match status" value="1"/>
</dbReference>
<organism evidence="3 4">
    <name type="scientific">Bacillus oleivorans</name>
    <dbReference type="NCBI Taxonomy" id="1448271"/>
    <lineage>
        <taxon>Bacteria</taxon>
        <taxon>Bacillati</taxon>
        <taxon>Bacillota</taxon>
        <taxon>Bacilli</taxon>
        <taxon>Bacillales</taxon>
        <taxon>Bacillaceae</taxon>
        <taxon>Bacillus</taxon>
    </lineage>
</organism>